<sequence>TLHITKNLVFHEWAKYIEVDCHFIWDHLKHQAIITNYLHTKQQQADLLTKVMDKELFHDFYPS</sequence>
<dbReference type="AlphaFoldDB" id="A0A151U045"/>
<keyword evidence="2" id="KW-1185">Reference proteome</keyword>
<gene>
    <name evidence="1" type="ORF">KK1_005229</name>
</gene>
<dbReference type="EMBL" id="CM003604">
    <property type="protein sequence ID" value="KYP72631.1"/>
    <property type="molecule type" value="Genomic_DNA"/>
</dbReference>
<dbReference type="Gramene" id="C.cajan_05100.t">
    <property type="protein sequence ID" value="C.cajan_05100.t.cds1"/>
    <property type="gene ID" value="C.cajan_05100"/>
</dbReference>
<organism evidence="1 2">
    <name type="scientific">Cajanus cajan</name>
    <name type="common">Pigeon pea</name>
    <name type="synonym">Cajanus indicus</name>
    <dbReference type="NCBI Taxonomy" id="3821"/>
    <lineage>
        <taxon>Eukaryota</taxon>
        <taxon>Viridiplantae</taxon>
        <taxon>Streptophyta</taxon>
        <taxon>Embryophyta</taxon>
        <taxon>Tracheophyta</taxon>
        <taxon>Spermatophyta</taxon>
        <taxon>Magnoliopsida</taxon>
        <taxon>eudicotyledons</taxon>
        <taxon>Gunneridae</taxon>
        <taxon>Pentapetalae</taxon>
        <taxon>rosids</taxon>
        <taxon>fabids</taxon>
        <taxon>Fabales</taxon>
        <taxon>Fabaceae</taxon>
        <taxon>Papilionoideae</taxon>
        <taxon>50 kb inversion clade</taxon>
        <taxon>NPAAA clade</taxon>
        <taxon>indigoferoid/millettioid clade</taxon>
        <taxon>Phaseoleae</taxon>
        <taxon>Cajanus</taxon>
    </lineage>
</organism>
<feature type="non-terminal residue" evidence="1">
    <location>
        <position position="1"/>
    </location>
</feature>
<reference evidence="1 2" key="1">
    <citation type="journal article" date="2012" name="Nat. Biotechnol.">
        <title>Draft genome sequence of pigeonpea (Cajanus cajan), an orphan legume crop of resource-poor farmers.</title>
        <authorList>
            <person name="Varshney R.K."/>
            <person name="Chen W."/>
            <person name="Li Y."/>
            <person name="Bharti A.K."/>
            <person name="Saxena R.K."/>
            <person name="Schlueter J.A."/>
            <person name="Donoghue M.T."/>
            <person name="Azam S."/>
            <person name="Fan G."/>
            <person name="Whaley A.M."/>
            <person name="Farmer A.D."/>
            <person name="Sheridan J."/>
            <person name="Iwata A."/>
            <person name="Tuteja R."/>
            <person name="Penmetsa R.V."/>
            <person name="Wu W."/>
            <person name="Upadhyaya H.D."/>
            <person name="Yang S.P."/>
            <person name="Shah T."/>
            <person name="Saxena K.B."/>
            <person name="Michael T."/>
            <person name="McCombie W.R."/>
            <person name="Yang B."/>
            <person name="Zhang G."/>
            <person name="Yang H."/>
            <person name="Wang J."/>
            <person name="Spillane C."/>
            <person name="Cook D.R."/>
            <person name="May G.D."/>
            <person name="Xu X."/>
            <person name="Jackson S.A."/>
        </authorList>
    </citation>
    <scope>NUCLEOTIDE SEQUENCE [LARGE SCALE GENOMIC DNA]</scope>
    <source>
        <strain evidence="2">cv. Asha</strain>
    </source>
</reference>
<accession>A0A151U045</accession>
<protein>
    <recommendedName>
        <fullName evidence="3">Copia protein</fullName>
    </recommendedName>
</protein>
<evidence type="ECO:0000313" key="2">
    <source>
        <dbReference type="Proteomes" id="UP000075243"/>
    </source>
</evidence>
<proteinExistence type="predicted"/>
<dbReference type="Proteomes" id="UP000075243">
    <property type="component" value="Chromosome 2"/>
</dbReference>
<evidence type="ECO:0008006" key="3">
    <source>
        <dbReference type="Google" id="ProtNLM"/>
    </source>
</evidence>
<evidence type="ECO:0000313" key="1">
    <source>
        <dbReference type="EMBL" id="KYP72631.1"/>
    </source>
</evidence>
<name>A0A151U045_CAJCA</name>